<sequence>MDFHSARQSACGASRSSSSRRFRKRCLTASMHCFSHTYAWYCRCSRSPQRGVMVCSTGAQLTATRSSWNRCIVAFSPRRVGKVTEPSWRADAEWKTEDSTVRTSTRKEMLFTCILVTPSGQWRCVRGNGEWGLL</sequence>
<name>A0A024UQC1_9STRA</name>
<protein>
    <submittedName>
        <fullName evidence="1">Uncharacterized protein</fullName>
    </submittedName>
</protein>
<gene>
    <name evidence="1" type="ORF">H310_01046</name>
</gene>
<dbReference type="AlphaFoldDB" id="A0A024UQC1"/>
<evidence type="ECO:0000313" key="1">
    <source>
        <dbReference type="EMBL" id="ETW08469.1"/>
    </source>
</evidence>
<dbReference type="VEuPathDB" id="FungiDB:H310_01046"/>
<dbReference type="RefSeq" id="XP_008862274.1">
    <property type="nucleotide sequence ID" value="XM_008864052.1"/>
</dbReference>
<organism evidence="1">
    <name type="scientific">Aphanomyces invadans</name>
    <dbReference type="NCBI Taxonomy" id="157072"/>
    <lineage>
        <taxon>Eukaryota</taxon>
        <taxon>Sar</taxon>
        <taxon>Stramenopiles</taxon>
        <taxon>Oomycota</taxon>
        <taxon>Saprolegniomycetes</taxon>
        <taxon>Saprolegniales</taxon>
        <taxon>Verrucalvaceae</taxon>
        <taxon>Aphanomyces</taxon>
    </lineage>
</organism>
<dbReference type="EMBL" id="KI913953">
    <property type="protein sequence ID" value="ETW08469.1"/>
    <property type="molecule type" value="Genomic_DNA"/>
</dbReference>
<proteinExistence type="predicted"/>
<reference evidence="1" key="1">
    <citation type="submission" date="2013-12" db="EMBL/GenBank/DDBJ databases">
        <title>The Genome Sequence of Aphanomyces invadans NJM9701.</title>
        <authorList>
            <consortium name="The Broad Institute Genomics Platform"/>
            <person name="Russ C."/>
            <person name="Tyler B."/>
            <person name="van West P."/>
            <person name="Dieguez-Uribeondo J."/>
            <person name="Young S.K."/>
            <person name="Zeng Q."/>
            <person name="Gargeya S."/>
            <person name="Fitzgerald M."/>
            <person name="Abouelleil A."/>
            <person name="Alvarado L."/>
            <person name="Chapman S.B."/>
            <person name="Gainer-Dewar J."/>
            <person name="Goldberg J."/>
            <person name="Griggs A."/>
            <person name="Gujja S."/>
            <person name="Hansen M."/>
            <person name="Howarth C."/>
            <person name="Imamovic A."/>
            <person name="Ireland A."/>
            <person name="Larimer J."/>
            <person name="McCowan C."/>
            <person name="Murphy C."/>
            <person name="Pearson M."/>
            <person name="Poon T.W."/>
            <person name="Priest M."/>
            <person name="Roberts A."/>
            <person name="Saif S."/>
            <person name="Shea T."/>
            <person name="Sykes S."/>
            <person name="Wortman J."/>
            <person name="Nusbaum C."/>
            <person name="Birren B."/>
        </authorList>
    </citation>
    <scope>NUCLEOTIDE SEQUENCE [LARGE SCALE GENOMIC DNA]</scope>
    <source>
        <strain evidence="1">NJM9701</strain>
    </source>
</reference>
<accession>A0A024UQC1</accession>
<dbReference type="GeneID" id="20078096"/>